<dbReference type="AlphaFoldDB" id="A0A5E4GPE6"/>
<dbReference type="EMBL" id="CABIKO010001333">
    <property type="protein sequence ID" value="VVA41506.1"/>
    <property type="molecule type" value="Genomic_DNA"/>
</dbReference>
<evidence type="ECO:0000313" key="2">
    <source>
        <dbReference type="Proteomes" id="UP000327085"/>
    </source>
</evidence>
<protein>
    <submittedName>
        <fullName evidence="1">PREDICTED: putative nuclease HARBI1</fullName>
    </submittedName>
</protein>
<evidence type="ECO:0000313" key="1">
    <source>
        <dbReference type="EMBL" id="VVA41506.1"/>
    </source>
</evidence>
<dbReference type="Proteomes" id="UP000327085">
    <property type="component" value="Chromosome 7"/>
</dbReference>
<feature type="non-terminal residue" evidence="1">
    <location>
        <position position="51"/>
    </location>
</feature>
<proteinExistence type="predicted"/>
<feature type="non-terminal residue" evidence="1">
    <location>
        <position position="1"/>
    </location>
</feature>
<gene>
    <name evidence="1" type="ORF">ALMOND_2B018710</name>
</gene>
<dbReference type="InParanoid" id="A0A5E4GPE6"/>
<reference evidence="2" key="1">
    <citation type="journal article" date="2020" name="Plant J.">
        <title>Transposons played a major role in the diversification between the closely related almond and peach genomes: results from the almond genome sequence.</title>
        <authorList>
            <person name="Alioto T."/>
            <person name="Alexiou K.G."/>
            <person name="Bardil A."/>
            <person name="Barteri F."/>
            <person name="Castanera R."/>
            <person name="Cruz F."/>
            <person name="Dhingra A."/>
            <person name="Duval H."/>
            <person name="Fernandez I Marti A."/>
            <person name="Frias L."/>
            <person name="Galan B."/>
            <person name="Garcia J.L."/>
            <person name="Howad W."/>
            <person name="Gomez-Garrido J."/>
            <person name="Gut M."/>
            <person name="Julca I."/>
            <person name="Morata J."/>
            <person name="Puigdomenech P."/>
            <person name="Ribeca P."/>
            <person name="Rubio Cabetas M.J."/>
            <person name="Vlasova A."/>
            <person name="Wirthensohn M."/>
            <person name="Garcia-Mas J."/>
            <person name="Gabaldon T."/>
            <person name="Casacuberta J.M."/>
            <person name="Arus P."/>
        </authorList>
    </citation>
    <scope>NUCLEOTIDE SEQUENCE [LARGE SCALE GENOMIC DNA]</scope>
    <source>
        <strain evidence="2">cv. Texas</strain>
    </source>
</reference>
<sequence length="51" mass="5967">HDSRVVHDALTRRNGLRVPQEFGDQGRAPANEVQFFNLRHPSLRNVIERIF</sequence>
<organism evidence="1 2">
    <name type="scientific">Prunus dulcis</name>
    <name type="common">Almond</name>
    <name type="synonym">Amygdalus dulcis</name>
    <dbReference type="NCBI Taxonomy" id="3755"/>
    <lineage>
        <taxon>Eukaryota</taxon>
        <taxon>Viridiplantae</taxon>
        <taxon>Streptophyta</taxon>
        <taxon>Embryophyta</taxon>
        <taxon>Tracheophyta</taxon>
        <taxon>Spermatophyta</taxon>
        <taxon>Magnoliopsida</taxon>
        <taxon>eudicotyledons</taxon>
        <taxon>Gunneridae</taxon>
        <taxon>Pentapetalae</taxon>
        <taxon>rosids</taxon>
        <taxon>fabids</taxon>
        <taxon>Rosales</taxon>
        <taxon>Rosaceae</taxon>
        <taxon>Amygdaloideae</taxon>
        <taxon>Amygdaleae</taxon>
        <taxon>Prunus</taxon>
    </lineage>
</organism>
<accession>A0A5E4GPE6</accession>
<dbReference type="Gramene" id="VVA41506">
    <property type="protein sequence ID" value="VVA41506"/>
    <property type="gene ID" value="Prudul26B018710"/>
</dbReference>
<name>A0A5E4GPE6_PRUDU</name>